<dbReference type="Proteomes" id="UP000324233">
    <property type="component" value="Chromosome"/>
</dbReference>
<dbReference type="EMBL" id="CP042997">
    <property type="protein sequence ID" value="QEH32056.1"/>
    <property type="molecule type" value="Genomic_DNA"/>
</dbReference>
<reference evidence="2 3" key="1">
    <citation type="submission" date="2019-08" db="EMBL/GenBank/DDBJ databases">
        <title>Deep-cultivation of Planctomycetes and their phenomic and genomic characterization uncovers novel biology.</title>
        <authorList>
            <person name="Wiegand S."/>
            <person name="Jogler M."/>
            <person name="Boedeker C."/>
            <person name="Pinto D."/>
            <person name="Vollmers J."/>
            <person name="Rivas-Marin E."/>
            <person name="Kohn T."/>
            <person name="Peeters S.H."/>
            <person name="Heuer A."/>
            <person name="Rast P."/>
            <person name="Oberbeckmann S."/>
            <person name="Bunk B."/>
            <person name="Jeske O."/>
            <person name="Meyerdierks A."/>
            <person name="Storesund J.E."/>
            <person name="Kallscheuer N."/>
            <person name="Luecker S."/>
            <person name="Lage O.M."/>
            <person name="Pohl T."/>
            <person name="Merkel B.J."/>
            <person name="Hornburger P."/>
            <person name="Mueller R.-W."/>
            <person name="Bruemmer F."/>
            <person name="Labrenz M."/>
            <person name="Spormann A.M."/>
            <person name="Op den Camp H."/>
            <person name="Overmann J."/>
            <person name="Amann R."/>
            <person name="Jetten M.S.M."/>
            <person name="Mascher T."/>
            <person name="Medema M.H."/>
            <person name="Devos D.P."/>
            <person name="Kaster A.-K."/>
            <person name="Ovreas L."/>
            <person name="Rohde M."/>
            <person name="Galperin M.Y."/>
            <person name="Jogler C."/>
        </authorList>
    </citation>
    <scope>NUCLEOTIDE SEQUENCE [LARGE SCALE GENOMIC DNA]</scope>
    <source>
        <strain evidence="2 3">OJF2</strain>
    </source>
</reference>
<gene>
    <name evidence="2" type="ORF">OJF2_05250</name>
</gene>
<keyword evidence="3" id="KW-1185">Reference proteome</keyword>
<dbReference type="InterPro" id="IPR023799">
    <property type="entry name" value="RbfA_dom_sf"/>
</dbReference>
<evidence type="ECO:0000256" key="1">
    <source>
        <dbReference type="SAM" id="MobiDB-lite"/>
    </source>
</evidence>
<evidence type="ECO:0000313" key="3">
    <source>
        <dbReference type="Proteomes" id="UP000324233"/>
    </source>
</evidence>
<dbReference type="OrthoDB" id="5570333at2"/>
<accession>A0A5B9VU31</accession>
<dbReference type="SUPFAM" id="SSF89919">
    <property type="entry name" value="Ribosome-binding factor A, RbfA"/>
    <property type="match status" value="1"/>
</dbReference>
<dbReference type="KEGG" id="agv:OJF2_05250"/>
<sequence length="122" mass="13332">MNHHTFSQKRMSPVAGDAEGPGRKALQLCHQVAETLDEVLAECADPLLQGLRVVDVEPAPDASRLLVTVALEEPVEDLPPVDPRQIHHHLSRASGHLRSEVAGAITRKRTPMLVYRIVPAEA</sequence>
<dbReference type="Gene3D" id="3.30.300.20">
    <property type="match status" value="1"/>
</dbReference>
<evidence type="ECO:0000313" key="2">
    <source>
        <dbReference type="EMBL" id="QEH32056.1"/>
    </source>
</evidence>
<dbReference type="RefSeq" id="WP_148590961.1">
    <property type="nucleotide sequence ID" value="NZ_CP042997.1"/>
</dbReference>
<name>A0A5B9VU31_9BACT</name>
<proteinExistence type="predicted"/>
<dbReference type="AlphaFoldDB" id="A0A5B9VU31"/>
<feature type="region of interest" description="Disordered" evidence="1">
    <location>
        <begin position="1"/>
        <end position="22"/>
    </location>
</feature>
<organism evidence="2 3">
    <name type="scientific">Aquisphaera giovannonii</name>
    <dbReference type="NCBI Taxonomy" id="406548"/>
    <lineage>
        <taxon>Bacteria</taxon>
        <taxon>Pseudomonadati</taxon>
        <taxon>Planctomycetota</taxon>
        <taxon>Planctomycetia</taxon>
        <taxon>Isosphaerales</taxon>
        <taxon>Isosphaeraceae</taxon>
        <taxon>Aquisphaera</taxon>
    </lineage>
</organism>
<protein>
    <submittedName>
        <fullName evidence="2">Ribosome-binding factor A</fullName>
    </submittedName>
</protein>
<dbReference type="InterPro" id="IPR015946">
    <property type="entry name" value="KH_dom-like_a/b"/>
</dbReference>